<gene>
    <name evidence="3" type="ORF">ACHAWO_007592</name>
</gene>
<keyword evidence="2" id="KW-0472">Membrane</keyword>
<feature type="region of interest" description="Disordered" evidence="1">
    <location>
        <begin position="191"/>
        <end position="217"/>
    </location>
</feature>
<keyword evidence="4" id="KW-1185">Reference proteome</keyword>
<feature type="transmembrane region" description="Helical" evidence="2">
    <location>
        <begin position="293"/>
        <end position="313"/>
    </location>
</feature>
<sequence length="406" mass="45911">MRFNSNKSSLLYRQSFEVVRTLLAQQHPQLFRLPHLHAVPKNGRVDSFAASKHLLHKLAALNGYTKVTKIHCPVALAEGVIAVQRGNLMDRCEVYSRPSIPNDLSSNLEPAAVSTRSLSTPAGNDSDKTLLYFPPYREEDFTLYRNLENELDKYLNNKKEAWMGYFRGNPIVQLLHKLAIQLIPSKLQDDSNEFFDTTSDDERKETSLGTESNSIEPSQHTEDLLIFYQGRLVAMEQVPSEYRLLSLPPLMTKRPMLPYKLKHNTASSIIYVSFATFVALPLAYRSVKYALDYPAMVELLLASFFGTLSYSIWYSRYGARVRQQLSIEKAVGSRTVARDEAAVAYLVGGAISNVTRLVLAECGDKCNEKELEISNANPNDVVLKMLEEMNIELSTLAHEIENKRPQ</sequence>
<proteinExistence type="predicted"/>
<feature type="compositionally biased region" description="Polar residues" evidence="1">
    <location>
        <begin position="207"/>
        <end position="217"/>
    </location>
</feature>
<evidence type="ECO:0000313" key="3">
    <source>
        <dbReference type="EMBL" id="KAL3765905.1"/>
    </source>
</evidence>
<keyword evidence="2" id="KW-1133">Transmembrane helix</keyword>
<evidence type="ECO:0000256" key="1">
    <source>
        <dbReference type="SAM" id="MobiDB-lite"/>
    </source>
</evidence>
<reference evidence="3 4" key="1">
    <citation type="submission" date="2024-10" db="EMBL/GenBank/DDBJ databases">
        <title>Updated reference genomes for cyclostephanoid diatoms.</title>
        <authorList>
            <person name="Roberts W.R."/>
            <person name="Alverson A.J."/>
        </authorList>
    </citation>
    <scope>NUCLEOTIDE SEQUENCE [LARGE SCALE GENOMIC DNA]</scope>
    <source>
        <strain evidence="3 4">AJA010-31</strain>
    </source>
</reference>
<name>A0ABD3MPH2_9STRA</name>
<feature type="transmembrane region" description="Helical" evidence="2">
    <location>
        <begin position="269"/>
        <end position="287"/>
    </location>
</feature>
<protein>
    <submittedName>
        <fullName evidence="3">Uncharacterized protein</fullName>
    </submittedName>
</protein>
<keyword evidence="2" id="KW-0812">Transmembrane</keyword>
<comment type="caution">
    <text evidence="3">The sequence shown here is derived from an EMBL/GenBank/DDBJ whole genome shotgun (WGS) entry which is preliminary data.</text>
</comment>
<evidence type="ECO:0000256" key="2">
    <source>
        <dbReference type="SAM" id="Phobius"/>
    </source>
</evidence>
<organism evidence="3 4">
    <name type="scientific">Cyclotella atomus</name>
    <dbReference type="NCBI Taxonomy" id="382360"/>
    <lineage>
        <taxon>Eukaryota</taxon>
        <taxon>Sar</taxon>
        <taxon>Stramenopiles</taxon>
        <taxon>Ochrophyta</taxon>
        <taxon>Bacillariophyta</taxon>
        <taxon>Coscinodiscophyceae</taxon>
        <taxon>Thalassiosirophycidae</taxon>
        <taxon>Stephanodiscales</taxon>
        <taxon>Stephanodiscaceae</taxon>
        <taxon>Cyclotella</taxon>
    </lineage>
</organism>
<evidence type="ECO:0000313" key="4">
    <source>
        <dbReference type="Proteomes" id="UP001530400"/>
    </source>
</evidence>
<accession>A0ABD3MPH2</accession>
<dbReference type="Proteomes" id="UP001530400">
    <property type="component" value="Unassembled WGS sequence"/>
</dbReference>
<dbReference type="AlphaFoldDB" id="A0ABD3MPH2"/>
<dbReference type="EMBL" id="JALLPJ020001394">
    <property type="protein sequence ID" value="KAL3765905.1"/>
    <property type="molecule type" value="Genomic_DNA"/>
</dbReference>